<reference evidence="2 3" key="1">
    <citation type="journal article" date="2020" name="ISME J.">
        <title>Uncovering the hidden diversity of litter-decomposition mechanisms in mushroom-forming fungi.</title>
        <authorList>
            <person name="Floudas D."/>
            <person name="Bentzer J."/>
            <person name="Ahren D."/>
            <person name="Johansson T."/>
            <person name="Persson P."/>
            <person name="Tunlid A."/>
        </authorList>
    </citation>
    <scope>NUCLEOTIDE SEQUENCE [LARGE SCALE GENOMIC DNA]</scope>
    <source>
        <strain evidence="2 3">CBS 291.85</strain>
    </source>
</reference>
<feature type="domain" description="F-box" evidence="1">
    <location>
        <begin position="102"/>
        <end position="139"/>
    </location>
</feature>
<comment type="caution">
    <text evidence="2">The sequence shown here is derived from an EMBL/GenBank/DDBJ whole genome shotgun (WGS) entry which is preliminary data.</text>
</comment>
<protein>
    <recommendedName>
        <fullName evidence="1">F-box domain-containing protein</fullName>
    </recommendedName>
</protein>
<dbReference type="InterPro" id="IPR001810">
    <property type="entry name" value="F-box_dom"/>
</dbReference>
<evidence type="ECO:0000313" key="3">
    <source>
        <dbReference type="Proteomes" id="UP000559256"/>
    </source>
</evidence>
<name>A0A8H5FND4_9AGAR</name>
<evidence type="ECO:0000313" key="2">
    <source>
        <dbReference type="EMBL" id="KAF5343570.1"/>
    </source>
</evidence>
<dbReference type="AlphaFoldDB" id="A0A8H5FND4"/>
<gene>
    <name evidence="2" type="ORF">D9758_012975</name>
</gene>
<dbReference type="Proteomes" id="UP000559256">
    <property type="component" value="Unassembled WGS sequence"/>
</dbReference>
<evidence type="ECO:0000259" key="1">
    <source>
        <dbReference type="Pfam" id="PF12937"/>
    </source>
</evidence>
<keyword evidence="3" id="KW-1185">Reference proteome</keyword>
<dbReference type="SUPFAM" id="SSF81383">
    <property type="entry name" value="F-box domain"/>
    <property type="match status" value="1"/>
</dbReference>
<accession>A0A8H5FND4</accession>
<organism evidence="2 3">
    <name type="scientific">Tetrapyrgos nigripes</name>
    <dbReference type="NCBI Taxonomy" id="182062"/>
    <lineage>
        <taxon>Eukaryota</taxon>
        <taxon>Fungi</taxon>
        <taxon>Dikarya</taxon>
        <taxon>Basidiomycota</taxon>
        <taxon>Agaricomycotina</taxon>
        <taxon>Agaricomycetes</taxon>
        <taxon>Agaricomycetidae</taxon>
        <taxon>Agaricales</taxon>
        <taxon>Marasmiineae</taxon>
        <taxon>Marasmiaceae</taxon>
        <taxon>Tetrapyrgos</taxon>
    </lineage>
</organism>
<dbReference type="Gene3D" id="1.20.1280.50">
    <property type="match status" value="1"/>
</dbReference>
<dbReference type="EMBL" id="JAACJM010000138">
    <property type="protein sequence ID" value="KAF5343570.1"/>
    <property type="molecule type" value="Genomic_DNA"/>
</dbReference>
<dbReference type="OrthoDB" id="2447803at2759"/>
<dbReference type="Pfam" id="PF12937">
    <property type="entry name" value="F-box-like"/>
    <property type="match status" value="1"/>
</dbReference>
<proteinExistence type="predicted"/>
<dbReference type="CDD" id="cd09917">
    <property type="entry name" value="F-box_SF"/>
    <property type="match status" value="1"/>
</dbReference>
<sequence length="309" mass="34687">MDGNEERKGKATGYGYKQLEVTPGQGMAQYGVWANSVGQCRPLNANFHFSLLTPHPSPLIPHSSFTPCILLLSSPSFLLKFGLSVDGLAAFSQDHTLFQVVELLRSILEHLQRPDQISCAQVCKYWSEVALDVLWYTVHDFPAFANLLAPVKKQVDEGEDGLVSYTFEPPGPTTMSWARFESKYCGRVRLLRLQGDPNQEEETETPVNISSLLQEIQHFRLSSPLLPKLHTLGWKRSYAFTESLMFMHDGVKECCMTCADVASVDLPDVLRLFEAIPTRMPYLTAIRIDFSPLQQLVGPLISLLQRLPS</sequence>
<dbReference type="InterPro" id="IPR036047">
    <property type="entry name" value="F-box-like_dom_sf"/>
</dbReference>